<sequence>MHIAAVYLNEQFIITWLSLWIHKIIPSTAYMIELETTLSRFPKKLIVCGSVNYVVEKRHYPGSDLPKYVFVAFKLPKQRNALQPQTQNKHIFTSISLSRIHIRINFRQYLERELECNFAVDTRKYSHAYIILMEATQKYNDVDIGTPMSPNIPNVSKTLLPTSKSDERSL</sequence>
<evidence type="ECO:0000313" key="1">
    <source>
        <dbReference type="EMBL" id="KAK3603652.1"/>
    </source>
</evidence>
<gene>
    <name evidence="1" type="ORF">CHS0354_017368</name>
</gene>
<accession>A0AAE0T4G6</accession>
<proteinExistence type="predicted"/>
<evidence type="ECO:0000313" key="2">
    <source>
        <dbReference type="Proteomes" id="UP001195483"/>
    </source>
</evidence>
<reference evidence="1" key="3">
    <citation type="submission" date="2023-05" db="EMBL/GenBank/DDBJ databases">
        <authorList>
            <person name="Smith C.H."/>
        </authorList>
    </citation>
    <scope>NUCLEOTIDE SEQUENCE</scope>
    <source>
        <strain evidence="1">CHS0354</strain>
        <tissue evidence="1">Mantle</tissue>
    </source>
</reference>
<reference evidence="1" key="2">
    <citation type="journal article" date="2021" name="Genome Biol. Evol.">
        <title>Developing a high-quality reference genome for a parasitic bivalve with doubly uniparental inheritance (Bivalvia: Unionida).</title>
        <authorList>
            <person name="Smith C.H."/>
        </authorList>
    </citation>
    <scope>NUCLEOTIDE SEQUENCE</scope>
    <source>
        <strain evidence="1">CHS0354</strain>
        <tissue evidence="1">Mantle</tissue>
    </source>
</reference>
<dbReference type="Proteomes" id="UP001195483">
    <property type="component" value="Unassembled WGS sequence"/>
</dbReference>
<comment type="caution">
    <text evidence="1">The sequence shown here is derived from an EMBL/GenBank/DDBJ whole genome shotgun (WGS) entry which is preliminary data.</text>
</comment>
<protein>
    <submittedName>
        <fullName evidence="1">Uncharacterized protein</fullName>
    </submittedName>
</protein>
<organism evidence="1 2">
    <name type="scientific">Potamilus streckersoni</name>
    <dbReference type="NCBI Taxonomy" id="2493646"/>
    <lineage>
        <taxon>Eukaryota</taxon>
        <taxon>Metazoa</taxon>
        <taxon>Spiralia</taxon>
        <taxon>Lophotrochozoa</taxon>
        <taxon>Mollusca</taxon>
        <taxon>Bivalvia</taxon>
        <taxon>Autobranchia</taxon>
        <taxon>Heteroconchia</taxon>
        <taxon>Palaeoheterodonta</taxon>
        <taxon>Unionida</taxon>
        <taxon>Unionoidea</taxon>
        <taxon>Unionidae</taxon>
        <taxon>Ambleminae</taxon>
        <taxon>Lampsilini</taxon>
        <taxon>Potamilus</taxon>
    </lineage>
</organism>
<name>A0AAE0T4G6_9BIVA</name>
<reference evidence="1" key="1">
    <citation type="journal article" date="2021" name="Genome Biol. Evol.">
        <title>A High-Quality Reference Genome for a Parasitic Bivalve with Doubly Uniparental Inheritance (Bivalvia: Unionida).</title>
        <authorList>
            <person name="Smith C.H."/>
        </authorList>
    </citation>
    <scope>NUCLEOTIDE SEQUENCE</scope>
    <source>
        <strain evidence="1">CHS0354</strain>
    </source>
</reference>
<dbReference type="EMBL" id="JAEAOA010001069">
    <property type="protein sequence ID" value="KAK3603652.1"/>
    <property type="molecule type" value="Genomic_DNA"/>
</dbReference>
<keyword evidence="2" id="KW-1185">Reference proteome</keyword>
<dbReference type="AlphaFoldDB" id="A0AAE0T4G6"/>